<protein>
    <submittedName>
        <fullName evidence="2">Uncharacterized protein</fullName>
    </submittedName>
</protein>
<evidence type="ECO:0000256" key="1">
    <source>
        <dbReference type="SAM" id="MobiDB-lite"/>
    </source>
</evidence>
<evidence type="ECO:0000313" key="3">
    <source>
        <dbReference type="Proteomes" id="UP000275267"/>
    </source>
</evidence>
<comment type="caution">
    <text evidence="2">The sequence shown here is derived from an EMBL/GenBank/DDBJ whole genome shotgun (WGS) entry which is preliminary data.</text>
</comment>
<accession>A0A3L6QXD3</accession>
<evidence type="ECO:0000313" key="2">
    <source>
        <dbReference type="EMBL" id="RLM91869.1"/>
    </source>
</evidence>
<proteinExistence type="predicted"/>
<dbReference type="OrthoDB" id="1921102at2759"/>
<dbReference type="Proteomes" id="UP000275267">
    <property type="component" value="Unassembled WGS sequence"/>
</dbReference>
<name>A0A3L6QXD3_PANMI</name>
<feature type="region of interest" description="Disordered" evidence="1">
    <location>
        <begin position="89"/>
        <end position="111"/>
    </location>
</feature>
<sequence>MKKKSHSFSYDDVDGPWPRPRSALSRARPGGAGDGFSVGLPLDGPPWAVVCVPAGMSGRNKPDVVVPRSCLPSSWSPFVGFTTAVGAWEDDHDEEPSPPASWNKCRLCDSP</sequence>
<reference evidence="3" key="1">
    <citation type="journal article" date="2019" name="Nat. Commun.">
        <title>The genome of broomcorn millet.</title>
        <authorList>
            <person name="Zou C."/>
            <person name="Miki D."/>
            <person name="Li D."/>
            <person name="Tang Q."/>
            <person name="Xiao L."/>
            <person name="Rajput S."/>
            <person name="Deng P."/>
            <person name="Jia W."/>
            <person name="Huang R."/>
            <person name="Zhang M."/>
            <person name="Sun Y."/>
            <person name="Hu J."/>
            <person name="Fu X."/>
            <person name="Schnable P.S."/>
            <person name="Li F."/>
            <person name="Zhang H."/>
            <person name="Feng B."/>
            <person name="Zhu X."/>
            <person name="Liu R."/>
            <person name="Schnable J.C."/>
            <person name="Zhu J.-K."/>
            <person name="Zhang H."/>
        </authorList>
    </citation>
    <scope>NUCLEOTIDE SEQUENCE [LARGE SCALE GENOMIC DNA]</scope>
</reference>
<dbReference type="STRING" id="4540.A0A3L6QXD3"/>
<keyword evidence="3" id="KW-1185">Reference proteome</keyword>
<dbReference type="EMBL" id="PQIB02000010">
    <property type="protein sequence ID" value="RLM91869.1"/>
    <property type="molecule type" value="Genomic_DNA"/>
</dbReference>
<gene>
    <name evidence="2" type="ORF">C2845_PM08G05110</name>
</gene>
<feature type="compositionally biased region" description="Low complexity" evidence="1">
    <location>
        <begin position="20"/>
        <end position="29"/>
    </location>
</feature>
<dbReference type="AlphaFoldDB" id="A0A3L6QXD3"/>
<feature type="region of interest" description="Disordered" evidence="1">
    <location>
        <begin position="1"/>
        <end position="39"/>
    </location>
</feature>
<organism evidence="2 3">
    <name type="scientific">Panicum miliaceum</name>
    <name type="common">Proso millet</name>
    <name type="synonym">Broomcorn millet</name>
    <dbReference type="NCBI Taxonomy" id="4540"/>
    <lineage>
        <taxon>Eukaryota</taxon>
        <taxon>Viridiplantae</taxon>
        <taxon>Streptophyta</taxon>
        <taxon>Embryophyta</taxon>
        <taxon>Tracheophyta</taxon>
        <taxon>Spermatophyta</taxon>
        <taxon>Magnoliopsida</taxon>
        <taxon>Liliopsida</taxon>
        <taxon>Poales</taxon>
        <taxon>Poaceae</taxon>
        <taxon>PACMAD clade</taxon>
        <taxon>Panicoideae</taxon>
        <taxon>Panicodae</taxon>
        <taxon>Paniceae</taxon>
        <taxon>Panicinae</taxon>
        <taxon>Panicum</taxon>
        <taxon>Panicum sect. Panicum</taxon>
    </lineage>
</organism>